<organism evidence="1">
    <name type="scientific">Campylobacter coli</name>
    <dbReference type="NCBI Taxonomy" id="195"/>
    <lineage>
        <taxon>Bacteria</taxon>
        <taxon>Pseudomonadati</taxon>
        <taxon>Campylobacterota</taxon>
        <taxon>Epsilonproteobacteria</taxon>
        <taxon>Campylobacterales</taxon>
        <taxon>Campylobacteraceae</taxon>
        <taxon>Campylobacter</taxon>
    </lineage>
</organism>
<proteinExistence type="predicted"/>
<name>A0A5T1XJE7_CAMCO</name>
<accession>A0A5T1XJE7</accession>
<dbReference type="EMBL" id="AACRCY010000012">
    <property type="protein sequence ID" value="EAL7778025.1"/>
    <property type="molecule type" value="Genomic_DNA"/>
</dbReference>
<sequence>MYDKTREWMMTAEDIKRIFENKLNERTKNQKVIFTKNENERPHNGSSKEIAKFLASLKDDAIVKEVVENTSNQAISLVREYKNV</sequence>
<dbReference type="AlphaFoldDB" id="A0A5T1XJE7"/>
<gene>
    <name evidence="1" type="ORF">DVV54_07555</name>
</gene>
<comment type="caution">
    <text evidence="1">The sequence shown here is derived from an EMBL/GenBank/DDBJ whole genome shotgun (WGS) entry which is preliminary data.</text>
</comment>
<evidence type="ECO:0000313" key="1">
    <source>
        <dbReference type="EMBL" id="EAL7778025.1"/>
    </source>
</evidence>
<protein>
    <submittedName>
        <fullName evidence="1">Uncharacterized protein</fullName>
    </submittedName>
</protein>
<reference evidence="1" key="1">
    <citation type="submission" date="2018-07" db="EMBL/GenBank/DDBJ databases">
        <authorList>
            <consortium name="PulseNet: The National Subtyping Network for Foodborne Disease Surveillance"/>
            <person name="Tarr C.L."/>
            <person name="Trees E."/>
            <person name="Katz L.S."/>
            <person name="Carleton-Romer H.A."/>
            <person name="Stroika S."/>
            <person name="Kucerova Z."/>
            <person name="Roache K.F."/>
            <person name="Sabol A.L."/>
            <person name="Besser J."/>
            <person name="Gerner-Smidt P."/>
        </authorList>
    </citation>
    <scope>NUCLEOTIDE SEQUENCE</scope>
    <source>
        <strain evidence="1">PNUSAC005345</strain>
    </source>
</reference>